<evidence type="ECO:0000256" key="1">
    <source>
        <dbReference type="ARBA" id="ARBA00022679"/>
    </source>
</evidence>
<accession>A0A1G2QID2</accession>
<dbReference type="EC" id="2.7.4.3" evidence="6"/>
<name>A0A1G2QID2_9BACT</name>
<comment type="subunit">
    <text evidence="6">Monomer.</text>
</comment>
<protein>
    <recommendedName>
        <fullName evidence="6">Adenylate kinase</fullName>
        <ecNumber evidence="6">2.7.4.3</ecNumber>
    </recommendedName>
</protein>
<dbReference type="AlphaFoldDB" id="A0A1G2QID2"/>
<dbReference type="PANTHER" id="PTHR23359">
    <property type="entry name" value="NUCLEOTIDE KINASE"/>
    <property type="match status" value="1"/>
</dbReference>
<proteinExistence type="inferred from homology"/>
<dbReference type="GO" id="GO:0005524">
    <property type="term" value="F:ATP binding"/>
    <property type="evidence" value="ECO:0007669"/>
    <property type="project" value="UniProtKB-KW"/>
</dbReference>
<dbReference type="InterPro" id="IPR027417">
    <property type="entry name" value="P-loop_NTPase"/>
</dbReference>
<evidence type="ECO:0000313" key="7">
    <source>
        <dbReference type="EMBL" id="OHA59782.1"/>
    </source>
</evidence>
<dbReference type="EMBL" id="MHTK01000005">
    <property type="protein sequence ID" value="OHA59782.1"/>
    <property type="molecule type" value="Genomic_DNA"/>
</dbReference>
<keyword evidence="2" id="KW-0545">Nucleotide biosynthesis</keyword>
<dbReference type="Pfam" id="PF00406">
    <property type="entry name" value="ADK"/>
    <property type="match status" value="1"/>
</dbReference>
<keyword evidence="1 5" id="KW-0808">Transferase</keyword>
<comment type="caution">
    <text evidence="7">The sequence shown here is derived from an EMBL/GenBank/DDBJ whole genome shotgun (WGS) entry which is preliminary data.</text>
</comment>
<sequence>MFDPNLLTVLFIGRSGCGKGTQSGLLVKYLEAGNRALAPVLYIETGARFRDFIKRDSFSSQLSQKIMATDDLQPSFLSTWMWANEFIEKMEEGQHLVVDGSPRKPAEALTMASALRFYGRHRPAVVHLNVSREWSHKHLLARGRADDDVAGIEKRLNWFDEEVVPTIDFFKNDPNFLFLDIDGERPIEVIHQDIIARL</sequence>
<keyword evidence="3 6" id="KW-0547">Nucleotide-binding</keyword>
<gene>
    <name evidence="7" type="ORF">A2589_02995</name>
</gene>
<dbReference type="GO" id="GO:0005737">
    <property type="term" value="C:cytoplasm"/>
    <property type="evidence" value="ECO:0007669"/>
    <property type="project" value="UniProtKB-SubCell"/>
</dbReference>
<evidence type="ECO:0000256" key="4">
    <source>
        <dbReference type="ARBA" id="ARBA00022777"/>
    </source>
</evidence>
<dbReference type="SUPFAM" id="SSF52540">
    <property type="entry name" value="P-loop containing nucleoside triphosphate hydrolases"/>
    <property type="match status" value="1"/>
</dbReference>
<comment type="catalytic activity">
    <reaction evidence="6">
        <text>AMP + ATP = 2 ADP</text>
        <dbReference type="Rhea" id="RHEA:12973"/>
        <dbReference type="ChEBI" id="CHEBI:30616"/>
        <dbReference type="ChEBI" id="CHEBI:456215"/>
        <dbReference type="ChEBI" id="CHEBI:456216"/>
        <dbReference type="EC" id="2.7.4.3"/>
    </reaction>
</comment>
<evidence type="ECO:0000256" key="3">
    <source>
        <dbReference type="ARBA" id="ARBA00022741"/>
    </source>
</evidence>
<keyword evidence="6" id="KW-0067">ATP-binding</keyword>
<reference evidence="7 8" key="1">
    <citation type="journal article" date="2016" name="Nat. Commun.">
        <title>Thousands of microbial genomes shed light on interconnected biogeochemical processes in an aquifer system.</title>
        <authorList>
            <person name="Anantharaman K."/>
            <person name="Brown C.T."/>
            <person name="Hug L.A."/>
            <person name="Sharon I."/>
            <person name="Castelle C.J."/>
            <person name="Probst A.J."/>
            <person name="Thomas B.C."/>
            <person name="Singh A."/>
            <person name="Wilkins M.J."/>
            <person name="Karaoz U."/>
            <person name="Brodie E.L."/>
            <person name="Williams K.H."/>
            <person name="Hubbard S.S."/>
            <person name="Banfield J.F."/>
        </authorList>
    </citation>
    <scope>NUCLEOTIDE SEQUENCE [LARGE SCALE GENOMIC DNA]</scope>
</reference>
<dbReference type="InterPro" id="IPR000850">
    <property type="entry name" value="Adenylat/UMP-CMP_kin"/>
</dbReference>
<comment type="similarity">
    <text evidence="5">Belongs to the adenylate kinase family.</text>
</comment>
<evidence type="ECO:0000313" key="8">
    <source>
        <dbReference type="Proteomes" id="UP000177838"/>
    </source>
</evidence>
<dbReference type="Proteomes" id="UP000177838">
    <property type="component" value="Unassembled WGS sequence"/>
</dbReference>
<comment type="subcellular location">
    <subcellularLocation>
        <location evidence="6">Cytoplasm</location>
    </subcellularLocation>
</comment>
<keyword evidence="4 5" id="KW-0418">Kinase</keyword>
<evidence type="ECO:0000256" key="6">
    <source>
        <dbReference type="RuleBase" id="RU003331"/>
    </source>
</evidence>
<dbReference type="PRINTS" id="PR00094">
    <property type="entry name" value="ADENYLTKNASE"/>
</dbReference>
<organism evidence="7 8">
    <name type="scientific">Candidatus Vogelbacteria bacterium RIFOXYD1_FULL_46_19</name>
    <dbReference type="NCBI Taxonomy" id="1802439"/>
    <lineage>
        <taxon>Bacteria</taxon>
        <taxon>Candidatus Vogeliibacteriota</taxon>
    </lineage>
</organism>
<evidence type="ECO:0000256" key="2">
    <source>
        <dbReference type="ARBA" id="ARBA00022727"/>
    </source>
</evidence>
<dbReference type="STRING" id="1802439.A2589_02995"/>
<dbReference type="GO" id="GO:0004017">
    <property type="term" value="F:AMP kinase activity"/>
    <property type="evidence" value="ECO:0007669"/>
    <property type="project" value="UniProtKB-EC"/>
</dbReference>
<dbReference type="Gene3D" id="3.40.50.300">
    <property type="entry name" value="P-loop containing nucleotide triphosphate hydrolases"/>
    <property type="match status" value="1"/>
</dbReference>
<evidence type="ECO:0000256" key="5">
    <source>
        <dbReference type="RuleBase" id="RU003330"/>
    </source>
</evidence>